<dbReference type="EMBL" id="CM007650">
    <property type="protein sequence ID" value="ONM55343.1"/>
    <property type="molecule type" value="Genomic_DNA"/>
</dbReference>
<evidence type="ECO:0000313" key="1">
    <source>
        <dbReference type="EMBL" id="ONM55343.1"/>
    </source>
</evidence>
<gene>
    <name evidence="1" type="ORF">ZEAMMB73_Zm00001d020661</name>
</gene>
<dbReference type="ExpressionAtlas" id="A0A1D6I5F0">
    <property type="expression patterns" value="baseline and differential"/>
</dbReference>
<dbReference type="AlphaFoldDB" id="A0A1D6I5F0"/>
<name>A0A1D6I5F0_MAIZE</name>
<proteinExistence type="predicted"/>
<reference evidence="1" key="1">
    <citation type="submission" date="2015-12" db="EMBL/GenBank/DDBJ databases">
        <title>Update maize B73 reference genome by single molecule sequencing technologies.</title>
        <authorList>
            <consortium name="Maize Genome Sequencing Project"/>
            <person name="Ware D."/>
        </authorList>
    </citation>
    <scope>NUCLEOTIDE SEQUENCE [LARGE SCALE GENOMIC DNA]</scope>
    <source>
        <tissue evidence="1">Seedling</tissue>
    </source>
</reference>
<protein>
    <submittedName>
        <fullName evidence="1">Uncharacterized protein</fullName>
    </submittedName>
</protein>
<sequence>MISCGGGDFDDFLDAFFHGLRSFVTNNLLLLVLLNFEEIFRFEARFSEVWKLLLILTNLSKEVWFNSALFVQARATGCLILIQFAGESILWPYYLFSRDDGSSRMVSKAMPASTLIT</sequence>
<dbReference type="InParanoid" id="A0A1D6I5F0"/>
<organism evidence="1">
    <name type="scientific">Zea mays</name>
    <name type="common">Maize</name>
    <dbReference type="NCBI Taxonomy" id="4577"/>
    <lineage>
        <taxon>Eukaryota</taxon>
        <taxon>Viridiplantae</taxon>
        <taxon>Streptophyta</taxon>
        <taxon>Embryophyta</taxon>
        <taxon>Tracheophyta</taxon>
        <taxon>Spermatophyta</taxon>
        <taxon>Magnoliopsida</taxon>
        <taxon>Liliopsida</taxon>
        <taxon>Poales</taxon>
        <taxon>Poaceae</taxon>
        <taxon>PACMAD clade</taxon>
        <taxon>Panicoideae</taxon>
        <taxon>Andropogonodae</taxon>
        <taxon>Andropogoneae</taxon>
        <taxon>Tripsacinae</taxon>
        <taxon>Zea</taxon>
    </lineage>
</organism>
<accession>A0A1D6I5F0</accession>